<evidence type="ECO:0000313" key="2">
    <source>
        <dbReference type="Proteomes" id="UP000824201"/>
    </source>
</evidence>
<dbReference type="Proteomes" id="UP000824201">
    <property type="component" value="Unassembled WGS sequence"/>
</dbReference>
<proteinExistence type="predicted"/>
<dbReference type="InterPro" id="IPR045721">
    <property type="entry name" value="DUF6075"/>
</dbReference>
<sequence>MTKSTALRAENNEKHEIIFKDKRHETFYHTYLLKCWYQDVYHKALVYCLGLSEDTRNHIHQIYDFKTGCVKPECLQDGWQTSGSQRIVRIAFNLYTDGTPSTFEYDDVGGQIDETRLYSVSDLFCTGDAKYFWEAIKIRYPEYCYPVDWEVLFYAEN</sequence>
<gene>
    <name evidence="1" type="ORF">IAC96_10930</name>
</gene>
<dbReference type="EMBL" id="DVHN01000144">
    <property type="protein sequence ID" value="HIR89454.1"/>
    <property type="molecule type" value="Genomic_DNA"/>
</dbReference>
<reference evidence="1" key="2">
    <citation type="journal article" date="2021" name="PeerJ">
        <title>Extensive microbial diversity within the chicken gut microbiome revealed by metagenomics and culture.</title>
        <authorList>
            <person name="Gilroy R."/>
            <person name="Ravi A."/>
            <person name="Getino M."/>
            <person name="Pursley I."/>
            <person name="Horton D.L."/>
            <person name="Alikhan N.F."/>
            <person name="Baker D."/>
            <person name="Gharbi K."/>
            <person name="Hall N."/>
            <person name="Watson M."/>
            <person name="Adriaenssens E.M."/>
            <person name="Foster-Nyarko E."/>
            <person name="Jarju S."/>
            <person name="Secka A."/>
            <person name="Antonio M."/>
            <person name="Oren A."/>
            <person name="Chaudhuri R.R."/>
            <person name="La Ragione R."/>
            <person name="Hildebrand F."/>
            <person name="Pallen M.J."/>
        </authorList>
    </citation>
    <scope>NUCLEOTIDE SEQUENCE</scope>
    <source>
        <strain evidence="1">ChiW13-3771</strain>
    </source>
</reference>
<name>A0A9D1EFQ4_9FIRM</name>
<reference evidence="1" key="1">
    <citation type="submission" date="2020-10" db="EMBL/GenBank/DDBJ databases">
        <authorList>
            <person name="Gilroy R."/>
        </authorList>
    </citation>
    <scope>NUCLEOTIDE SEQUENCE</scope>
    <source>
        <strain evidence="1">ChiW13-3771</strain>
    </source>
</reference>
<comment type="caution">
    <text evidence="1">The sequence shown here is derived from an EMBL/GenBank/DDBJ whole genome shotgun (WGS) entry which is preliminary data.</text>
</comment>
<evidence type="ECO:0000313" key="1">
    <source>
        <dbReference type="EMBL" id="HIR89454.1"/>
    </source>
</evidence>
<protein>
    <submittedName>
        <fullName evidence="1">Uncharacterized protein</fullName>
    </submittedName>
</protein>
<organism evidence="1 2">
    <name type="scientific">Candidatus Fimimorpha faecalis</name>
    <dbReference type="NCBI Taxonomy" id="2840824"/>
    <lineage>
        <taxon>Bacteria</taxon>
        <taxon>Bacillati</taxon>
        <taxon>Bacillota</taxon>
        <taxon>Clostridia</taxon>
        <taxon>Eubacteriales</taxon>
        <taxon>Candidatus Fimimorpha</taxon>
    </lineage>
</organism>
<dbReference type="Pfam" id="PF19552">
    <property type="entry name" value="DUF6075"/>
    <property type="match status" value="1"/>
</dbReference>
<dbReference type="AlphaFoldDB" id="A0A9D1EFQ4"/>
<accession>A0A9D1EFQ4</accession>